<evidence type="ECO:0000313" key="2">
    <source>
        <dbReference type="Proteomes" id="UP000789525"/>
    </source>
</evidence>
<evidence type="ECO:0000313" key="1">
    <source>
        <dbReference type="EMBL" id="CAG8643024.1"/>
    </source>
</evidence>
<reference evidence="1" key="1">
    <citation type="submission" date="2021-06" db="EMBL/GenBank/DDBJ databases">
        <authorList>
            <person name="Kallberg Y."/>
            <person name="Tangrot J."/>
            <person name="Rosling A."/>
        </authorList>
    </citation>
    <scope>NUCLEOTIDE SEQUENCE</scope>
    <source>
        <strain evidence="1">CL356</strain>
    </source>
</reference>
<keyword evidence="2" id="KW-1185">Reference proteome</keyword>
<dbReference type="Proteomes" id="UP000789525">
    <property type="component" value="Unassembled WGS sequence"/>
</dbReference>
<dbReference type="EMBL" id="CAJVPT010019716">
    <property type="protein sequence ID" value="CAG8643024.1"/>
    <property type="molecule type" value="Genomic_DNA"/>
</dbReference>
<organism evidence="1 2">
    <name type="scientific">Acaulospora colombiana</name>
    <dbReference type="NCBI Taxonomy" id="27376"/>
    <lineage>
        <taxon>Eukaryota</taxon>
        <taxon>Fungi</taxon>
        <taxon>Fungi incertae sedis</taxon>
        <taxon>Mucoromycota</taxon>
        <taxon>Glomeromycotina</taxon>
        <taxon>Glomeromycetes</taxon>
        <taxon>Diversisporales</taxon>
        <taxon>Acaulosporaceae</taxon>
        <taxon>Acaulospora</taxon>
    </lineage>
</organism>
<gene>
    <name evidence="1" type="ORF">ACOLOM_LOCUS7999</name>
</gene>
<accession>A0ACA9N9C0</accession>
<sequence length="123" mass="13695">MRSIANGNSGIVKGDCWRKIYESVSNKRMDDELRERRRIKSIKGKNVPRGAHSVCLGDGAYFLRSFLGRENDVDGTTYKNRERGDITYSTDGRHDQEGAAKMRESIGTALSSLTSPGATRPIE</sequence>
<protein>
    <submittedName>
        <fullName evidence="1">15585_t:CDS:1</fullName>
    </submittedName>
</protein>
<comment type="caution">
    <text evidence="1">The sequence shown here is derived from an EMBL/GenBank/DDBJ whole genome shotgun (WGS) entry which is preliminary data.</text>
</comment>
<name>A0ACA9N9C0_9GLOM</name>
<proteinExistence type="predicted"/>